<dbReference type="Pfam" id="PF25963">
    <property type="entry name" value="Beta-barrel_AAEA"/>
    <property type="match status" value="1"/>
</dbReference>
<dbReference type="PANTHER" id="PTHR30367">
    <property type="entry name" value="P-HYDROXYBENZOIC ACID EFFLUX PUMP SUBUNIT AAEA-RELATED"/>
    <property type="match status" value="1"/>
</dbReference>
<comment type="caution">
    <text evidence="4">The sequence shown here is derived from an EMBL/GenBank/DDBJ whole genome shotgun (WGS) entry which is preliminary data.</text>
</comment>
<dbReference type="OrthoDB" id="5645220at2"/>
<dbReference type="PATRIC" id="fig|447.4.peg.2540"/>
<dbReference type="Gene3D" id="2.40.50.100">
    <property type="match status" value="1"/>
</dbReference>
<dbReference type="InterPro" id="IPR050393">
    <property type="entry name" value="MFP_Efflux_Pump"/>
</dbReference>
<keyword evidence="2" id="KW-0812">Transmembrane</keyword>
<dbReference type="EMBL" id="LNXU01000025">
    <property type="protein sequence ID" value="KTC71780.1"/>
    <property type="molecule type" value="Genomic_DNA"/>
</dbReference>
<dbReference type="RefSeq" id="WP_058460017.1">
    <property type="nucleotide sequence ID" value="NZ_CAAAIY010000053.1"/>
</dbReference>
<evidence type="ECO:0000256" key="1">
    <source>
        <dbReference type="SAM" id="Coils"/>
    </source>
</evidence>
<accession>A0A0W0RL27</accession>
<evidence type="ECO:0000313" key="4">
    <source>
        <dbReference type="EMBL" id="KTC71780.1"/>
    </source>
</evidence>
<proteinExistence type="predicted"/>
<keyword evidence="2" id="KW-1133">Transmembrane helix</keyword>
<sequence length="331" mass="38395">MVTQKLRKLKPYTVLLFLVLFAILYYFFSFLIPFTNNAFVVANVRPVAAIVSGYVTDLYVKNEQSVRKGQPLFTVFQEPYQLTYNRLVEEVRTAKADLQSLQYQLQKEKQLLIQYTQEYKRIHLNFFRNKAVLKSGAISEINVKDLQYEDLGSLAKVDMQKQQISVVEKNIQSLQHKIKALIYKMRYAKVNLEQTTVYAQSNGRIQNMFLSLGTPIEINKPIFSFVDTESLYIQANFTELDLRMVKTGNKVYIIPRMYFGTKLYHGTVVSGAWAANRQITNPKTQLQTVTNDTNNWILLPQRFPVQIKITDYDPKHYPLPIGATCYVIIQV</sequence>
<dbReference type="Proteomes" id="UP000054695">
    <property type="component" value="Unassembled WGS sequence"/>
</dbReference>
<feature type="domain" description="p-hydroxybenzoic acid efflux pump subunit AaeA-like beta-barrel" evidence="3">
    <location>
        <begin position="230"/>
        <end position="329"/>
    </location>
</feature>
<name>A0A0W0RL27_LEGBO</name>
<dbReference type="PANTHER" id="PTHR30367:SF1">
    <property type="entry name" value="MULTIDRUG RESISTANCE PROTEIN MDTN"/>
    <property type="match status" value="1"/>
</dbReference>
<dbReference type="SUPFAM" id="SSF111369">
    <property type="entry name" value="HlyD-like secretion proteins"/>
    <property type="match status" value="1"/>
</dbReference>
<dbReference type="InterPro" id="IPR058634">
    <property type="entry name" value="AaeA-lik-b-barrel"/>
</dbReference>
<evidence type="ECO:0000256" key="2">
    <source>
        <dbReference type="SAM" id="Phobius"/>
    </source>
</evidence>
<evidence type="ECO:0000259" key="3">
    <source>
        <dbReference type="Pfam" id="PF25963"/>
    </source>
</evidence>
<keyword evidence="2" id="KW-0472">Membrane</keyword>
<feature type="transmembrane region" description="Helical" evidence="2">
    <location>
        <begin position="12"/>
        <end position="32"/>
    </location>
</feature>
<organism evidence="4 5">
    <name type="scientific">Legionella bozemanae</name>
    <name type="common">Fluoribacter bozemanae</name>
    <dbReference type="NCBI Taxonomy" id="447"/>
    <lineage>
        <taxon>Bacteria</taxon>
        <taxon>Pseudomonadati</taxon>
        <taxon>Pseudomonadota</taxon>
        <taxon>Gammaproteobacteria</taxon>
        <taxon>Legionellales</taxon>
        <taxon>Legionellaceae</taxon>
        <taxon>Legionella</taxon>
    </lineage>
</organism>
<gene>
    <name evidence="4" type="ORF">Lboz_2393</name>
</gene>
<keyword evidence="5" id="KW-1185">Reference proteome</keyword>
<feature type="coiled-coil region" evidence="1">
    <location>
        <begin position="84"/>
        <end position="118"/>
    </location>
</feature>
<evidence type="ECO:0000313" key="5">
    <source>
        <dbReference type="Proteomes" id="UP000054695"/>
    </source>
</evidence>
<dbReference type="STRING" id="447.Lboz_2393"/>
<reference evidence="4 5" key="1">
    <citation type="submission" date="2015-11" db="EMBL/GenBank/DDBJ databases">
        <title>Genomic analysis of 38 Legionella species identifies large and diverse effector repertoires.</title>
        <authorList>
            <person name="Burstein D."/>
            <person name="Amaro F."/>
            <person name="Zusman T."/>
            <person name="Lifshitz Z."/>
            <person name="Cohen O."/>
            <person name="Gilbert J.A."/>
            <person name="Pupko T."/>
            <person name="Shuman H.A."/>
            <person name="Segal G."/>
        </authorList>
    </citation>
    <scope>NUCLEOTIDE SEQUENCE [LARGE SCALE GENOMIC DNA]</scope>
    <source>
        <strain evidence="4 5">WIGA</strain>
    </source>
</reference>
<dbReference type="AlphaFoldDB" id="A0A0W0RL27"/>
<protein>
    <submittedName>
        <fullName evidence="4">Hemolysin D</fullName>
    </submittedName>
</protein>
<keyword evidence="1" id="KW-0175">Coiled coil</keyword>
<dbReference type="Gene3D" id="2.40.30.170">
    <property type="match status" value="1"/>
</dbReference>